<sequence>MDTKCNIDNCNIAKQQDIKVPLECLACDDNGYCAYKVACKIATEELEV</sequence>
<dbReference type="AlphaFoldDB" id="A0A6M3XK85"/>
<reference evidence="1" key="1">
    <citation type="submission" date="2020-03" db="EMBL/GenBank/DDBJ databases">
        <title>The deep terrestrial virosphere.</title>
        <authorList>
            <person name="Holmfeldt K."/>
            <person name="Nilsson E."/>
            <person name="Simone D."/>
            <person name="Lopez-Fernandez M."/>
            <person name="Wu X."/>
            <person name="de Brujin I."/>
            <person name="Lundin D."/>
            <person name="Andersson A."/>
            <person name="Bertilsson S."/>
            <person name="Dopson M."/>
        </authorList>
    </citation>
    <scope>NUCLEOTIDE SEQUENCE</scope>
    <source>
        <strain evidence="1">TM448B01247</strain>
    </source>
</reference>
<evidence type="ECO:0000313" key="1">
    <source>
        <dbReference type="EMBL" id="QJH98202.1"/>
    </source>
</evidence>
<organism evidence="1">
    <name type="scientific">viral metagenome</name>
    <dbReference type="NCBI Taxonomy" id="1070528"/>
    <lineage>
        <taxon>unclassified sequences</taxon>
        <taxon>metagenomes</taxon>
        <taxon>organismal metagenomes</taxon>
    </lineage>
</organism>
<proteinExistence type="predicted"/>
<name>A0A6M3XK85_9ZZZZ</name>
<gene>
    <name evidence="1" type="ORF">TM448B01247_0021</name>
</gene>
<protein>
    <submittedName>
        <fullName evidence="1">Uncharacterized protein</fullName>
    </submittedName>
</protein>
<accession>A0A6M3XK85</accession>
<dbReference type="EMBL" id="MT144721">
    <property type="protein sequence ID" value="QJH98202.1"/>
    <property type="molecule type" value="Genomic_DNA"/>
</dbReference>